<feature type="region of interest" description="Disordered" evidence="4">
    <location>
        <begin position="501"/>
        <end position="524"/>
    </location>
</feature>
<dbReference type="PANTHER" id="PTHR45527:SF1">
    <property type="entry name" value="FATTY ACID SYNTHASE"/>
    <property type="match status" value="1"/>
</dbReference>
<accession>A0ABS3VLH5</accession>
<dbReference type="SUPFAM" id="SSF52777">
    <property type="entry name" value="CoA-dependent acyltransferases"/>
    <property type="match status" value="2"/>
</dbReference>
<dbReference type="Gene3D" id="3.30.300.30">
    <property type="match status" value="2"/>
</dbReference>
<dbReference type="SUPFAM" id="SSF47336">
    <property type="entry name" value="ACP-like"/>
    <property type="match status" value="2"/>
</dbReference>
<dbReference type="Gene3D" id="3.30.559.30">
    <property type="entry name" value="Nonribosomal peptide synthetase, condensation domain"/>
    <property type="match status" value="1"/>
</dbReference>
<dbReference type="InterPro" id="IPR020845">
    <property type="entry name" value="AMP-binding_CS"/>
</dbReference>
<evidence type="ECO:0000313" key="7">
    <source>
        <dbReference type="Proteomes" id="UP000823521"/>
    </source>
</evidence>
<dbReference type="InterPro" id="IPR001242">
    <property type="entry name" value="Condensation_dom"/>
</dbReference>
<dbReference type="Gene3D" id="3.40.50.980">
    <property type="match status" value="4"/>
</dbReference>
<comment type="caution">
    <text evidence="6">The sequence shown here is derived from an EMBL/GenBank/DDBJ whole genome shotgun (WGS) entry which is preliminary data.</text>
</comment>
<dbReference type="InterPro" id="IPR010071">
    <property type="entry name" value="AA_adenyl_dom"/>
</dbReference>
<dbReference type="InterPro" id="IPR000873">
    <property type="entry name" value="AMP-dep_synth/lig_dom"/>
</dbReference>
<keyword evidence="2" id="KW-0596">Phosphopantetheine</keyword>
<dbReference type="Pfam" id="PF13193">
    <property type="entry name" value="AMP-binding_C"/>
    <property type="match status" value="2"/>
</dbReference>
<feature type="domain" description="Carrier" evidence="5">
    <location>
        <begin position="1584"/>
        <end position="1659"/>
    </location>
</feature>
<organism evidence="6 7">
    <name type="scientific">Micromonospora echinofusca</name>
    <dbReference type="NCBI Taxonomy" id="47858"/>
    <lineage>
        <taxon>Bacteria</taxon>
        <taxon>Bacillati</taxon>
        <taxon>Actinomycetota</taxon>
        <taxon>Actinomycetes</taxon>
        <taxon>Micromonosporales</taxon>
        <taxon>Micromonosporaceae</taxon>
        <taxon>Micromonospora</taxon>
    </lineage>
</organism>
<evidence type="ECO:0000256" key="1">
    <source>
        <dbReference type="ARBA" id="ARBA00001957"/>
    </source>
</evidence>
<dbReference type="RefSeq" id="WP_208811554.1">
    <property type="nucleotide sequence ID" value="NZ_WVUH01000023.1"/>
</dbReference>
<keyword evidence="7" id="KW-1185">Reference proteome</keyword>
<dbReference type="Gene3D" id="2.30.38.10">
    <property type="entry name" value="Luciferase, Domain 3"/>
    <property type="match status" value="2"/>
</dbReference>
<dbReference type="PROSITE" id="PS50075">
    <property type="entry name" value="CARRIER"/>
    <property type="match status" value="2"/>
</dbReference>
<evidence type="ECO:0000256" key="2">
    <source>
        <dbReference type="ARBA" id="ARBA00022450"/>
    </source>
</evidence>
<dbReference type="CDD" id="cd19531">
    <property type="entry name" value="LCL_NRPS-like"/>
    <property type="match status" value="1"/>
</dbReference>
<feature type="domain" description="Carrier" evidence="5">
    <location>
        <begin position="522"/>
        <end position="597"/>
    </location>
</feature>
<evidence type="ECO:0000256" key="4">
    <source>
        <dbReference type="SAM" id="MobiDB-lite"/>
    </source>
</evidence>
<sequence length="1683" mass="180613">MSTPLSTVAAPGPDSAEPVVLPELVTRQALSTPHATALVAGDERVDYADLDRRANRLAHHLVGLGVGPESLVGVYLRRGVDLVVALLAVWRAGGAYVPLDPTHPADRRRWIIGETGVDVLLTQVDLLDEGLVGPTRVVCLDADRIPAGPDTAPDVPIHPDHAAYVLYTSGSTGRPKGVVITHRGIGNRVAWTVRRPGLAAGDRVLQKTPVSFDAAGWEFFAPLICGATVVLAPDGADRDPAALVAEIIRSGTTVLQGVPSVLHLLVEEADWSRCHSLRLVFSAGEPLHAELCQRLRTAPGVQVWNTYGPTECAIDVTAQPVDPDQRTGPVPIGRPLDNLRLQVLDGNRRPVPVGVVGDLYVGGAGLGRGYLNRPDLTADRFVPDEYGPPGARLYRTGDQVRWRTDRTLEFVGRSDDQVKVNGVRIEPAEVEAVLAAHPDVRRAVVVATGEPGGPRQLAAYVAGRRPLTGAELRAFLTDRLPEPLVPAVFVPVDEFPLTTSGKIDRSALPPLDSSADRPDHQAPRTEAERLVARVWQRLLDVDRVGVHDDIHQLGGSSLVTIRLAGRLAAESGIRLDLRDLLTATTVAQQAALLEQARAAASAPDPTTPAAPTPTPVVVPVPRTGPLPLSAAQRRLWLLDRLHPASPEWVVPLYLRLPGALDPATVRAALTALETRHEALRTRYLVVDGEPQQRIAPPGDIDLVVRPATGTPLAELVDAQLRQGFDLATGPLWRATLVTAPGQDHLLLVALHHIASDAGTAAVLERDLRHLCTALAEGHTPDLPPLPVQYADYATWQHRHLTDALVARELDFWRAELAGVPELALPTDRPRPPVRDPHGAHVAFDLPADLATRLTELGRSCAATPFMTLLAGFATLLGRYTGQWDVPVGAPASGNRPTEVEQVAGVFLNPVVLRCTLDPAGDFRAAVAAVRDRTVAALAHQELPFERLVEDLVTDRDLSRTPLYQVMLNVQEGGITGQSTDDPTLLAALHTAAQVAKTDLTMHVWPRPDGSYTGTLEYATALFDAATVQRLADHFVRLLTAAVTRPDERIGDLDLLSPAEREHLLYGVQGRQVPRSAATVCDLFEAQRDRTPDAVALRHHGSTTSYATLDDRANRIAHHLRRAGTGTGDVVAVLLDRGPDLVAAILGTWKAGAAVLPLDPAYPAARIGHMLATAGVRLAVTRSGYAGRFDVPTLHTDTHRLMIGAGPTGRPDRDTDPEQTAYVLFTSGSTGRPKGVLLSHRAVSNFLACATETEALGDRGDRAGQGDGAPLFTTIAFDLSIPNLFSPLTSGQSVTLLPADLDIARLGRLLVDAGPYDRFIMTPPHLELLTEQLDDAQSGRLSGLIWTAGAALRRDTANRWLDRLGPGGLTNSYGPTETTVIMTAYPVTEPQTTEIVPIGRPLANTVVRILDDGLRLLPVGAVGELYIGGACLATGYAGRPDLTAERFLPDPYGPPGSRLYRSGDLVRMRPDGTMDFVGRADDQVKVRGYRVELGEVRAVVEEHPGVRQAAVVVHDDRLVAFHRGDAPDLAGHCARLLPDFMVPGRFVPVPELPLNTNGKVDRAALLTLLATADAVAGDAGETPAAPRTVVEERIAAIWRDLLAVPEVGVRQNFFALGGHSVLAARLVAALQEEFDLDVPIRLVFQQPTVEALATGVEDLIRAEVDALPDADLTEELRQTKEHHA</sequence>
<dbReference type="SUPFAM" id="SSF56801">
    <property type="entry name" value="Acetyl-CoA synthetase-like"/>
    <property type="match status" value="2"/>
</dbReference>
<dbReference type="InterPro" id="IPR006162">
    <property type="entry name" value="Ppantetheine_attach_site"/>
</dbReference>
<feature type="compositionally biased region" description="Basic and acidic residues" evidence="4">
    <location>
        <begin position="514"/>
        <end position="524"/>
    </location>
</feature>
<dbReference type="Pfam" id="PF00668">
    <property type="entry name" value="Condensation"/>
    <property type="match status" value="1"/>
</dbReference>
<dbReference type="PROSITE" id="PS00012">
    <property type="entry name" value="PHOSPHOPANTETHEINE"/>
    <property type="match status" value="2"/>
</dbReference>
<dbReference type="CDD" id="cd05930">
    <property type="entry name" value="A_NRPS"/>
    <property type="match status" value="2"/>
</dbReference>
<gene>
    <name evidence="6" type="ORF">GSF22_05015</name>
</gene>
<dbReference type="InterPro" id="IPR025110">
    <property type="entry name" value="AMP-bd_C"/>
</dbReference>
<dbReference type="Pfam" id="PF00550">
    <property type="entry name" value="PP-binding"/>
    <property type="match status" value="2"/>
</dbReference>
<dbReference type="EMBL" id="WVUH01000023">
    <property type="protein sequence ID" value="MBO4205370.1"/>
    <property type="molecule type" value="Genomic_DNA"/>
</dbReference>
<evidence type="ECO:0000313" key="6">
    <source>
        <dbReference type="EMBL" id="MBO4205370.1"/>
    </source>
</evidence>
<keyword evidence="3" id="KW-0597">Phosphoprotein</keyword>
<dbReference type="InterPro" id="IPR020806">
    <property type="entry name" value="PKS_PP-bd"/>
</dbReference>
<comment type="cofactor">
    <cofactor evidence="1">
        <name>pantetheine 4'-phosphate</name>
        <dbReference type="ChEBI" id="CHEBI:47942"/>
    </cofactor>
</comment>
<dbReference type="InterPro" id="IPR045851">
    <property type="entry name" value="AMP-bd_C_sf"/>
</dbReference>
<proteinExistence type="predicted"/>
<dbReference type="PROSITE" id="PS00455">
    <property type="entry name" value="AMP_BINDING"/>
    <property type="match status" value="2"/>
</dbReference>
<dbReference type="Gene3D" id="3.30.559.10">
    <property type="entry name" value="Chloramphenicol acetyltransferase-like domain"/>
    <property type="match status" value="1"/>
</dbReference>
<dbReference type="InterPro" id="IPR036736">
    <property type="entry name" value="ACP-like_sf"/>
</dbReference>
<dbReference type="Gene3D" id="1.10.1200.10">
    <property type="entry name" value="ACP-like"/>
    <property type="match status" value="2"/>
</dbReference>
<evidence type="ECO:0000259" key="5">
    <source>
        <dbReference type="PROSITE" id="PS50075"/>
    </source>
</evidence>
<dbReference type="Pfam" id="PF00501">
    <property type="entry name" value="AMP-binding"/>
    <property type="match status" value="2"/>
</dbReference>
<dbReference type="SMART" id="SM00823">
    <property type="entry name" value="PKS_PP"/>
    <property type="match status" value="2"/>
</dbReference>
<name>A0ABS3VLH5_MICEH</name>
<dbReference type="InterPro" id="IPR023213">
    <property type="entry name" value="CAT-like_dom_sf"/>
</dbReference>
<dbReference type="InterPro" id="IPR009081">
    <property type="entry name" value="PP-bd_ACP"/>
</dbReference>
<evidence type="ECO:0000256" key="3">
    <source>
        <dbReference type="ARBA" id="ARBA00022553"/>
    </source>
</evidence>
<dbReference type="PANTHER" id="PTHR45527">
    <property type="entry name" value="NONRIBOSOMAL PEPTIDE SYNTHETASE"/>
    <property type="match status" value="1"/>
</dbReference>
<dbReference type="Proteomes" id="UP000823521">
    <property type="component" value="Unassembled WGS sequence"/>
</dbReference>
<dbReference type="NCBIfam" id="TIGR01733">
    <property type="entry name" value="AA-adenyl-dom"/>
    <property type="match status" value="2"/>
</dbReference>
<protein>
    <submittedName>
        <fullName evidence="6">Amino acid adenylation domain-containing protein</fullName>
    </submittedName>
</protein>
<reference evidence="6 7" key="1">
    <citation type="submission" date="2019-12" db="EMBL/GenBank/DDBJ databases">
        <title>Whole genome sequencing of endophytic Actinobacterium Micromonospora sp. MPMI6T.</title>
        <authorList>
            <person name="Evv R."/>
            <person name="Podile A.R."/>
        </authorList>
    </citation>
    <scope>NUCLEOTIDE SEQUENCE [LARGE SCALE GENOMIC DNA]</scope>
    <source>
        <strain evidence="6 7">MPMI6</strain>
    </source>
</reference>